<dbReference type="STRING" id="360910.BAV2399"/>
<protein>
    <submittedName>
        <fullName evidence="2">Protamine-like protein</fullName>
    </submittedName>
</protein>
<feature type="region of interest" description="Disordered" evidence="1">
    <location>
        <begin position="1"/>
        <end position="33"/>
    </location>
</feature>
<reference evidence="2 3" key="1">
    <citation type="journal article" date="2006" name="J. Bacteriol.">
        <title>Comparison of the genome sequence of the poultry pathogen Bordetella avium with those of B. bronchiseptica, B. pertussis, and B. parapertussis reveals extensive diversity in surface structures associated with host interaction.</title>
        <authorList>
            <person name="Sebaihia M."/>
            <person name="Preston A."/>
            <person name="Maskell D.J."/>
            <person name="Kuzmiak H."/>
            <person name="Connell T.D."/>
            <person name="King N.D."/>
            <person name="Orndorff P.E."/>
            <person name="Miyamoto D.M."/>
            <person name="Thomson N.R."/>
            <person name="Harris D."/>
            <person name="Goble A."/>
            <person name="Lord A."/>
            <person name="Murphy L."/>
            <person name="Quail M.A."/>
            <person name="Rutter S."/>
            <person name="Squares R."/>
            <person name="Squares S."/>
            <person name="Woodward J."/>
            <person name="Parkhill J."/>
            <person name="Temple L.M."/>
        </authorList>
    </citation>
    <scope>NUCLEOTIDE SEQUENCE [LARGE SCALE GENOMIC DNA]</scope>
    <source>
        <strain evidence="2 3">197N</strain>
    </source>
</reference>
<accession>Q2KXY0</accession>
<sequence>MFDNASTRNNKRERGKRQGKQTRTQRHADRSQT</sequence>
<evidence type="ECO:0000313" key="2">
    <source>
        <dbReference type="EMBL" id="CAJ50009.1"/>
    </source>
</evidence>
<gene>
    <name evidence="2" type="primary">tpr</name>
    <name evidence="2" type="ordered locus">BAV2399</name>
</gene>
<name>Q2KXY0_BORA1</name>
<proteinExistence type="predicted"/>
<dbReference type="KEGG" id="bav:BAV2399"/>
<dbReference type="Proteomes" id="UP000001977">
    <property type="component" value="Chromosome"/>
</dbReference>
<keyword evidence="3" id="KW-1185">Reference proteome</keyword>
<dbReference type="AlphaFoldDB" id="Q2KXY0"/>
<evidence type="ECO:0000256" key="1">
    <source>
        <dbReference type="SAM" id="MobiDB-lite"/>
    </source>
</evidence>
<evidence type="ECO:0000313" key="3">
    <source>
        <dbReference type="Proteomes" id="UP000001977"/>
    </source>
</evidence>
<dbReference type="HOGENOM" id="CLU_214624_1_0_4"/>
<feature type="compositionally biased region" description="Basic residues" evidence="1">
    <location>
        <begin position="9"/>
        <end position="25"/>
    </location>
</feature>
<organism evidence="2 3">
    <name type="scientific">Bordetella avium (strain 197N)</name>
    <dbReference type="NCBI Taxonomy" id="360910"/>
    <lineage>
        <taxon>Bacteria</taxon>
        <taxon>Pseudomonadati</taxon>
        <taxon>Pseudomonadota</taxon>
        <taxon>Betaproteobacteria</taxon>
        <taxon>Burkholderiales</taxon>
        <taxon>Alcaligenaceae</taxon>
        <taxon>Bordetella</taxon>
    </lineage>
</organism>
<dbReference type="EMBL" id="AM167904">
    <property type="protein sequence ID" value="CAJ50009.1"/>
    <property type="molecule type" value="Genomic_DNA"/>
</dbReference>